<evidence type="ECO:0000313" key="2">
    <source>
        <dbReference type="EMBL" id="GBP72457.1"/>
    </source>
</evidence>
<feature type="region of interest" description="Disordered" evidence="1">
    <location>
        <begin position="21"/>
        <end position="41"/>
    </location>
</feature>
<dbReference type="EMBL" id="BGZK01001146">
    <property type="protein sequence ID" value="GBP72457.1"/>
    <property type="molecule type" value="Genomic_DNA"/>
</dbReference>
<gene>
    <name evidence="2" type="ORF">EVAR_24368_1</name>
</gene>
<proteinExistence type="predicted"/>
<organism evidence="2 3">
    <name type="scientific">Eumeta variegata</name>
    <name type="common">Bagworm moth</name>
    <name type="synonym">Eumeta japonica</name>
    <dbReference type="NCBI Taxonomy" id="151549"/>
    <lineage>
        <taxon>Eukaryota</taxon>
        <taxon>Metazoa</taxon>
        <taxon>Ecdysozoa</taxon>
        <taxon>Arthropoda</taxon>
        <taxon>Hexapoda</taxon>
        <taxon>Insecta</taxon>
        <taxon>Pterygota</taxon>
        <taxon>Neoptera</taxon>
        <taxon>Endopterygota</taxon>
        <taxon>Lepidoptera</taxon>
        <taxon>Glossata</taxon>
        <taxon>Ditrysia</taxon>
        <taxon>Tineoidea</taxon>
        <taxon>Psychidae</taxon>
        <taxon>Oiketicinae</taxon>
        <taxon>Eumeta</taxon>
    </lineage>
</organism>
<dbReference type="AlphaFoldDB" id="A0A4C1YDC0"/>
<evidence type="ECO:0000256" key="1">
    <source>
        <dbReference type="SAM" id="MobiDB-lite"/>
    </source>
</evidence>
<protein>
    <submittedName>
        <fullName evidence="2">Uncharacterized protein</fullName>
    </submittedName>
</protein>
<comment type="caution">
    <text evidence="2">The sequence shown here is derived from an EMBL/GenBank/DDBJ whole genome shotgun (WGS) entry which is preliminary data.</text>
</comment>
<evidence type="ECO:0000313" key="3">
    <source>
        <dbReference type="Proteomes" id="UP000299102"/>
    </source>
</evidence>
<reference evidence="2 3" key="1">
    <citation type="journal article" date="2019" name="Commun. Biol.">
        <title>The bagworm genome reveals a unique fibroin gene that provides high tensile strength.</title>
        <authorList>
            <person name="Kono N."/>
            <person name="Nakamura H."/>
            <person name="Ohtoshi R."/>
            <person name="Tomita M."/>
            <person name="Numata K."/>
            <person name="Arakawa K."/>
        </authorList>
    </citation>
    <scope>NUCLEOTIDE SEQUENCE [LARGE SCALE GENOMIC DNA]</scope>
</reference>
<feature type="compositionally biased region" description="Polar residues" evidence="1">
    <location>
        <begin position="26"/>
        <end position="41"/>
    </location>
</feature>
<name>A0A4C1YDC0_EUMVA</name>
<sequence>MLAIKRSIKLHSHTPHHLAVIDSGRLVSSSEPPANSKPNNREQLLNGLAKWPVLSRAASHFFQPFDAPSQSNPLPSPPAWR</sequence>
<dbReference type="Proteomes" id="UP000299102">
    <property type="component" value="Unassembled WGS sequence"/>
</dbReference>
<accession>A0A4C1YDC0</accession>
<keyword evidence="3" id="KW-1185">Reference proteome</keyword>